<dbReference type="EMBL" id="CAIIXF020000003">
    <property type="protein sequence ID" value="CAH1780403.1"/>
    <property type="molecule type" value="Genomic_DNA"/>
</dbReference>
<feature type="region of interest" description="Disordered" evidence="1">
    <location>
        <begin position="720"/>
        <end position="823"/>
    </location>
</feature>
<feature type="compositionally biased region" description="Polar residues" evidence="1">
    <location>
        <begin position="896"/>
        <end position="905"/>
    </location>
</feature>
<feature type="region of interest" description="Disordered" evidence="1">
    <location>
        <begin position="2165"/>
        <end position="2208"/>
    </location>
</feature>
<feature type="compositionally biased region" description="Polar residues" evidence="1">
    <location>
        <begin position="2260"/>
        <end position="2276"/>
    </location>
</feature>
<dbReference type="InterPro" id="IPR022207">
    <property type="entry name" value="GSE-like"/>
</dbReference>
<dbReference type="PANTHER" id="PTHR40240">
    <property type="entry name" value="PLEXUS, ISOFORM A"/>
    <property type="match status" value="1"/>
</dbReference>
<organism evidence="3 4">
    <name type="scientific">Owenia fusiformis</name>
    <name type="common">Polychaete worm</name>
    <dbReference type="NCBI Taxonomy" id="6347"/>
    <lineage>
        <taxon>Eukaryota</taxon>
        <taxon>Metazoa</taxon>
        <taxon>Spiralia</taxon>
        <taxon>Lophotrochozoa</taxon>
        <taxon>Annelida</taxon>
        <taxon>Polychaeta</taxon>
        <taxon>Sedentaria</taxon>
        <taxon>Canalipalpata</taxon>
        <taxon>Sabellida</taxon>
        <taxon>Oweniida</taxon>
        <taxon>Oweniidae</taxon>
        <taxon>Owenia</taxon>
    </lineage>
</organism>
<name>A0A8S4NHE0_OWEFU</name>
<evidence type="ECO:0000313" key="4">
    <source>
        <dbReference type="Proteomes" id="UP000749559"/>
    </source>
</evidence>
<reference evidence="3" key="1">
    <citation type="submission" date="2022-03" db="EMBL/GenBank/DDBJ databases">
        <authorList>
            <person name="Martin C."/>
        </authorList>
    </citation>
    <scope>NUCLEOTIDE SEQUENCE</scope>
</reference>
<feature type="region of interest" description="Disordered" evidence="1">
    <location>
        <begin position="1259"/>
        <end position="1304"/>
    </location>
</feature>
<feature type="region of interest" description="Disordered" evidence="1">
    <location>
        <begin position="1594"/>
        <end position="1617"/>
    </location>
</feature>
<keyword evidence="4" id="KW-1185">Reference proteome</keyword>
<dbReference type="PANTHER" id="PTHR40240:SF1">
    <property type="entry name" value="PLEXUS, ISOFORM A"/>
    <property type="match status" value="1"/>
</dbReference>
<feature type="compositionally biased region" description="Low complexity" evidence="1">
    <location>
        <begin position="914"/>
        <end position="927"/>
    </location>
</feature>
<feature type="region of interest" description="Disordered" evidence="1">
    <location>
        <begin position="835"/>
        <end position="973"/>
    </location>
</feature>
<feature type="compositionally biased region" description="Basic and acidic residues" evidence="1">
    <location>
        <begin position="1092"/>
        <end position="1149"/>
    </location>
</feature>
<feature type="compositionally biased region" description="Polar residues" evidence="1">
    <location>
        <begin position="855"/>
        <end position="864"/>
    </location>
</feature>
<sequence length="2282" mass="258793">MNRMEVCFVCGSYGAEWDIYTKPRNKGSYFAFLEHHDPPQGCSKPNKDGIVKSCNLCYAFLNQQWDSFEKTNTPMVKRLYWLKRADDGQFTGAEMRLQGEYAAQVLGLQYHPNVYDGRMQPGLGQPMIPVSPSGSMQMISPQPAAQQPRPSGYPGGRELTGALDLTVGRPAPKEKKATLPQEQHKSRSQRSEPESKKIACYVCGVHNQDSSMVYVSSAKQSEGDPFYPFLAHIQPPKGAEPLTRQAYAKVCSGCRKSLLIQWKTHEARGTSILQRLYRINENSYGESAPSSKPEKSEPDTRPEVCYLCANEFQRDTMKILYTKPPTGDSRHSMFFPFVAALQRPRGATNVDLEGRVRSCRTCYSGLQRQWEMYEAQKVSHTHRQYQLRPITNDQNEQPMKSLLNIPKPGAILKSGPAAGSPSLNQPLNIKIRSSSPATVLSSPAQGLLAIAPPVPLPSTVPTHLPRDLPPRPLDLPPRSLDLPQRSIDLAPRSLHQTLNVPINIKKEKDDICIKPDPVVTTAVQDSSSALRICYICGSKCSGGRHYILSCYPAKSETGTSSPFFPFLANRDPAPNAEKMTAAGTAYACRYCYFNLLRQWSDFEASQDPAHSNRWVRRYNIKDYTCYLCVKVTSRKYVRTISIRRYPFLRNLSQPPNGIIVITDSESVVVCADCDKSLASQFAKFDQQGTPLDQRRYQLPSGKALDESLDPEVSKPLKLLSNLSDIPSNNDHDTNQDSYPSNKEHKPTSNNGSCDGDTRNHDNQDFIDVEGDEGLPPSSKPPPLTAMNSNGKPQRTTATVPPLNQISPGSSLGSNNSAMQATRNSSFSARLRNLAKQAVEPADAREAAARERDVSPQGSTTSPRESTPKRGPPPLVYNSHSQSSSSITSPPVVTIAPTPSHNSLSLSHDRKALERSSVISRHSSSSSITDRDHKTHSVSPREEERARETTPKGPTPFSISSLATPSSSTREDPMFRGFQPYRPGEEFRPPTFPHPYALDPAALAYHQALMAQQALQHQAAFSDPLLLERYRMMAPPFMPYSHPGFLPPTGLFPMHPSAAAAYPPELLRQQLAMMSPGLLPPTEHRSPGASTVERPRSREELRREDREHSERMRETERTREYERDRERRNSLLLREAEHERDRETISRETRQSPIHHSPRASKYEELARTSKYEELARTSKYEELARTSKYEDLPRNSKYEELPRTSKYEELPRTSKYEELPLAQQGSITQGTPFDYRVPNHHKETGIMRKIEEEARIQEQQRLASKMNRDEKKYENRDSDKRSQEHSSSSLAKDLSLGNRNHTDNRDIYSLHSSILSSKPENNHKLTSVNSEFYRPFEKGLKNGYDEKGLMEYERRLMNEKILAEDRALYNHARLLHNHVDSVKHPSQLDIPKSEISRSHKDKHTEGLGLLKHQRAHHADAQIKRPPSDTERPLLNNMISAQPYISGYPLKPYKHTDVKPTDLRYNEPASIDASIRGLPKRAPSSQEYDKMLSAEAPSQPGVSKLDLQEKEIREARLNGTYVSDDENCSDTDSIISEGEKKRQKLLLVASGPPMKLEKSPQKLKLFNSIGLATQAKKRDIEFQHKRKRRKIYREPSVSPVELAEPEEPPMSPLTSSYTPDELNWETDVHYKRSYLAMLGLRQVSSDERKVLGELQEACLEERRRRLGLHPVEKAPAHNSTKQKDEKPVIGTKRKVDGESATEESLQKKQISLAQLQKRHLEVQRAQQQQSHAHSNHSHPHGNQQQLHSNHSIPQSNQSQSYNNRPGISSDLSKGDGKQSQAPSNHTYPYNNQLLPSQSKQSRPTSNPSHNNHNISNNSSRATTSAPSHSSNQNHLHSNSVSHRSNSESSSPHSNHSQGKLENRAVIFPESREKNRVMPRDFAQEFHESVLQSTRLQIANSQSDKRRTDPVRYSLEQLPRYTHTRETTPNKTDIPSTPDLYSHYSKETILKEYRESLIRENRYNRDSFKKETNDLYKPKYRDIEMNNYSSRDHSRIKSPRDEIAVNHVKPETSRNFPESHKAGLESHRNTFESQRSLGDERQNANDVRNNHESHRSPLDLHRSPLDPRSAGENSRNVGENSRTARENSRTAVENSRQQLDSNAKYILNSAHSQLQRDREELMRRNREKEQAYLNQLSKDHYKLTVADKSDLYKEYYRNHEALNDLHRSIPKSSLGSIDPLRSKESSHSQDLRPPMLTRDSYSNHHVEPKPDALRDVKKEMAVHPAAMHPAIDPYRRGDAPLYDNSAAMRWPGIEVLMEAYNRQQARESSSSEVPSELNNNDKKC</sequence>
<accession>A0A8S4NHE0</accession>
<feature type="region of interest" description="Disordered" evidence="1">
    <location>
        <begin position="1075"/>
        <end position="1165"/>
    </location>
</feature>
<feature type="compositionally biased region" description="Basic and acidic residues" evidence="1">
    <location>
        <begin position="1266"/>
        <end position="1284"/>
    </location>
</feature>
<feature type="compositionally biased region" description="Basic and acidic residues" evidence="1">
    <location>
        <begin position="841"/>
        <end position="853"/>
    </location>
</feature>
<feature type="compositionally biased region" description="Polar residues" evidence="1">
    <location>
        <begin position="2087"/>
        <end position="2098"/>
    </location>
</feature>
<feature type="compositionally biased region" description="Low complexity" evidence="1">
    <location>
        <begin position="1722"/>
        <end position="1731"/>
    </location>
</feature>
<dbReference type="Pfam" id="PF12540">
    <property type="entry name" value="DUF3736"/>
    <property type="match status" value="1"/>
</dbReference>
<evidence type="ECO:0000256" key="1">
    <source>
        <dbReference type="SAM" id="MobiDB-lite"/>
    </source>
</evidence>
<feature type="compositionally biased region" description="Basic and acidic residues" evidence="1">
    <location>
        <begin position="1669"/>
        <end position="1696"/>
    </location>
</feature>
<protein>
    <recommendedName>
        <fullName evidence="2">Genetic suppressor element-like domain-containing protein</fullName>
    </recommendedName>
</protein>
<feature type="compositionally biased region" description="Low complexity" evidence="1">
    <location>
        <begin position="878"/>
        <end position="894"/>
    </location>
</feature>
<dbReference type="OrthoDB" id="8744624at2759"/>
<feature type="compositionally biased region" description="Basic and acidic residues" evidence="1">
    <location>
        <begin position="2035"/>
        <end position="2063"/>
    </location>
</feature>
<feature type="compositionally biased region" description="Basic and acidic residues" evidence="1">
    <location>
        <begin position="2199"/>
        <end position="2208"/>
    </location>
</feature>
<feature type="compositionally biased region" description="Polar residues" evidence="1">
    <location>
        <begin position="1740"/>
        <end position="1799"/>
    </location>
</feature>
<dbReference type="Proteomes" id="UP000749559">
    <property type="component" value="Unassembled WGS sequence"/>
</dbReference>
<proteinExistence type="predicted"/>
<feature type="region of interest" description="Disordered" evidence="1">
    <location>
        <begin position="1668"/>
        <end position="1703"/>
    </location>
</feature>
<gene>
    <name evidence="3" type="ORF">OFUS_LOCUS7099</name>
</gene>
<feature type="compositionally biased region" description="Basic and acidic residues" evidence="1">
    <location>
        <begin position="171"/>
        <end position="193"/>
    </location>
</feature>
<feature type="compositionally biased region" description="Basic and acidic residues" evidence="1">
    <location>
        <begin position="928"/>
        <end position="949"/>
    </location>
</feature>
<feature type="region of interest" description="Disordered" evidence="1">
    <location>
        <begin position="2260"/>
        <end position="2282"/>
    </location>
</feature>
<feature type="compositionally biased region" description="Polar residues" evidence="1">
    <location>
        <begin position="785"/>
        <end position="823"/>
    </location>
</feature>
<feature type="domain" description="Genetic suppressor element-like" evidence="2">
    <location>
        <begin position="1501"/>
        <end position="1639"/>
    </location>
</feature>
<feature type="region of interest" description="Disordered" evidence="1">
    <location>
        <begin position="1717"/>
        <end position="1871"/>
    </location>
</feature>
<feature type="region of interest" description="Disordered" evidence="1">
    <location>
        <begin position="1984"/>
        <end position="2098"/>
    </location>
</feature>
<comment type="caution">
    <text evidence="3">The sequence shown here is derived from an EMBL/GenBank/DDBJ whole genome shotgun (WGS) entry which is preliminary data.</text>
</comment>
<feature type="compositionally biased region" description="Polar residues" evidence="1">
    <location>
        <begin position="2069"/>
        <end position="2079"/>
    </location>
</feature>
<feature type="region of interest" description="Disordered" evidence="1">
    <location>
        <begin position="121"/>
        <end position="193"/>
    </location>
</feature>
<feature type="compositionally biased region" description="Low complexity" evidence="1">
    <location>
        <begin position="1800"/>
        <end position="1819"/>
    </location>
</feature>
<feature type="compositionally biased region" description="Basic and acidic residues" evidence="1">
    <location>
        <begin position="2178"/>
        <end position="2188"/>
    </location>
</feature>
<evidence type="ECO:0000259" key="2">
    <source>
        <dbReference type="Pfam" id="PF12540"/>
    </source>
</evidence>
<feature type="compositionally biased region" description="Low complexity" evidence="1">
    <location>
        <begin position="1826"/>
        <end position="1855"/>
    </location>
</feature>
<feature type="compositionally biased region" description="Low complexity" evidence="1">
    <location>
        <begin position="957"/>
        <end position="967"/>
    </location>
</feature>
<evidence type="ECO:0000313" key="3">
    <source>
        <dbReference type="EMBL" id="CAH1780403.1"/>
    </source>
</evidence>
<feature type="compositionally biased region" description="Basic and acidic residues" evidence="1">
    <location>
        <begin position="1984"/>
        <end position="2028"/>
    </location>
</feature>